<keyword evidence="1" id="KW-0067">ATP-binding</keyword>
<dbReference type="AlphaFoldDB" id="A0AAV5WYZ2"/>
<dbReference type="Proteomes" id="UP001432322">
    <property type="component" value="Unassembled WGS sequence"/>
</dbReference>
<dbReference type="PROSITE" id="PS00107">
    <property type="entry name" value="PROTEIN_KINASE_ATP"/>
    <property type="match status" value="1"/>
</dbReference>
<keyword evidence="5" id="KW-1185">Reference proteome</keyword>
<dbReference type="EMBL" id="BTSY01000007">
    <property type="protein sequence ID" value="GMT35845.1"/>
    <property type="molecule type" value="Genomic_DNA"/>
</dbReference>
<proteinExistence type="predicted"/>
<evidence type="ECO:0000259" key="3">
    <source>
        <dbReference type="PROSITE" id="PS50011"/>
    </source>
</evidence>
<dbReference type="InterPro" id="IPR011009">
    <property type="entry name" value="Kinase-like_dom_sf"/>
</dbReference>
<evidence type="ECO:0000313" key="4">
    <source>
        <dbReference type="EMBL" id="GMT35845.1"/>
    </source>
</evidence>
<evidence type="ECO:0000256" key="2">
    <source>
        <dbReference type="SAM" id="MobiDB-lite"/>
    </source>
</evidence>
<dbReference type="PROSITE" id="PS50011">
    <property type="entry name" value="PROTEIN_KINASE_DOM"/>
    <property type="match status" value="1"/>
</dbReference>
<feature type="region of interest" description="Disordered" evidence="2">
    <location>
        <begin position="50"/>
        <end position="179"/>
    </location>
</feature>
<feature type="compositionally biased region" description="Polar residues" evidence="2">
    <location>
        <begin position="80"/>
        <end position="106"/>
    </location>
</feature>
<dbReference type="Gene3D" id="1.10.510.10">
    <property type="entry name" value="Transferase(Phosphotransferase) domain 1"/>
    <property type="match status" value="1"/>
</dbReference>
<dbReference type="GO" id="GO:0005524">
    <property type="term" value="F:ATP binding"/>
    <property type="evidence" value="ECO:0007669"/>
    <property type="project" value="UniProtKB-UniRule"/>
</dbReference>
<feature type="domain" description="Protein kinase" evidence="3">
    <location>
        <begin position="209"/>
        <end position="479"/>
    </location>
</feature>
<protein>
    <recommendedName>
        <fullName evidence="3">Protein kinase domain-containing protein</fullName>
    </recommendedName>
</protein>
<sequence>SPLSQKMWNRLSVRRPSSNAACSSRSAADAEMEEELETKKDVFDFFAKKRSMDTTGAHSTEPRNSIGDRSRAVQRRPLQRTASEATDGVLSTSPKHSLATQQQQQLGPRRSTLGVNHLVASGLAVPREGRSPSPARASTSTALVPYSPSHSVPFHSHFHEEGPSTSETTHESKSSYELSDPTKRRTSVFLKRGSLSMEPIKKIELDEVYTVYKQLGTGRFGTIKLAEHKQSRHKIAIKFFQRPEIKQNDFVREYNYSFFLSPHPCIIDTFEGTFQTADDSAFFFVQELCPFASLRELIEHSPNGLSEDNTKKVMLSVLSAVEFMHNENLVHRNLKAENVLIFDQKDYSKVKVTDFGMTRKVDTQVKHLEFVGIYHAPELCETVVNEVVSVNKTTDVWALGILFYLCTRGKFPWQTATIMCKQYWEWEQWQKRKIPALPKKFTVFSEKALKLLKKTLCNKTKDRWTVKEIRKCVQKEKLLKPVKESNHDAYVYLPTRSNRLEPEEPPKDSNGRVSKRSAIHHWINSTLNTMAEISEQVVSAREL</sequence>
<feature type="non-terminal residue" evidence="4">
    <location>
        <position position="1"/>
    </location>
</feature>
<dbReference type="GO" id="GO:0004674">
    <property type="term" value="F:protein serine/threonine kinase activity"/>
    <property type="evidence" value="ECO:0007669"/>
    <property type="project" value="TreeGrafter"/>
</dbReference>
<accession>A0AAV5WYZ2</accession>
<organism evidence="4 5">
    <name type="scientific">Pristionchus fissidentatus</name>
    <dbReference type="NCBI Taxonomy" id="1538716"/>
    <lineage>
        <taxon>Eukaryota</taxon>
        <taxon>Metazoa</taxon>
        <taxon>Ecdysozoa</taxon>
        <taxon>Nematoda</taxon>
        <taxon>Chromadorea</taxon>
        <taxon>Rhabditida</taxon>
        <taxon>Rhabditina</taxon>
        <taxon>Diplogasteromorpha</taxon>
        <taxon>Diplogasteroidea</taxon>
        <taxon>Neodiplogasteridae</taxon>
        <taxon>Pristionchus</taxon>
    </lineage>
</organism>
<evidence type="ECO:0000313" key="5">
    <source>
        <dbReference type="Proteomes" id="UP001432322"/>
    </source>
</evidence>
<comment type="caution">
    <text evidence="4">The sequence shown here is derived from an EMBL/GenBank/DDBJ whole genome shotgun (WGS) entry which is preliminary data.</text>
</comment>
<dbReference type="InterPro" id="IPR000719">
    <property type="entry name" value="Prot_kinase_dom"/>
</dbReference>
<feature type="binding site" evidence="1">
    <location>
        <position position="238"/>
    </location>
    <ligand>
        <name>ATP</name>
        <dbReference type="ChEBI" id="CHEBI:30616"/>
    </ligand>
</feature>
<evidence type="ECO:0000256" key="1">
    <source>
        <dbReference type="PROSITE-ProRule" id="PRU10141"/>
    </source>
</evidence>
<feature type="compositionally biased region" description="Low complexity" evidence="2">
    <location>
        <begin position="131"/>
        <end position="155"/>
    </location>
</feature>
<feature type="region of interest" description="Disordered" evidence="2">
    <location>
        <begin position="1"/>
        <end position="33"/>
    </location>
</feature>
<feature type="compositionally biased region" description="Low complexity" evidence="2">
    <location>
        <begin position="17"/>
        <end position="29"/>
    </location>
</feature>
<dbReference type="Pfam" id="PF00069">
    <property type="entry name" value="Pkinase"/>
    <property type="match status" value="1"/>
</dbReference>
<keyword evidence="1" id="KW-0547">Nucleotide-binding</keyword>
<dbReference type="InterPro" id="IPR017441">
    <property type="entry name" value="Protein_kinase_ATP_BS"/>
</dbReference>
<dbReference type="PANTHER" id="PTHR24359">
    <property type="entry name" value="SERINE/THREONINE-PROTEIN KINASE SBK1"/>
    <property type="match status" value="1"/>
</dbReference>
<feature type="compositionally biased region" description="Basic and acidic residues" evidence="2">
    <location>
        <begin position="157"/>
        <end position="174"/>
    </location>
</feature>
<dbReference type="SUPFAM" id="SSF56112">
    <property type="entry name" value="Protein kinase-like (PK-like)"/>
    <property type="match status" value="1"/>
</dbReference>
<dbReference type="PANTHER" id="PTHR24359:SF1">
    <property type="entry name" value="INHIBITOR OF NUCLEAR FACTOR KAPPA-B KINASE EPSILON SUBUNIT HOMOLOG 1-RELATED"/>
    <property type="match status" value="1"/>
</dbReference>
<name>A0AAV5WYZ2_9BILA</name>
<gene>
    <name evidence="4" type="ORF">PFISCL1PPCAC_27142</name>
</gene>
<reference evidence="4" key="1">
    <citation type="submission" date="2023-10" db="EMBL/GenBank/DDBJ databases">
        <title>Genome assembly of Pristionchus species.</title>
        <authorList>
            <person name="Yoshida K."/>
            <person name="Sommer R.J."/>
        </authorList>
    </citation>
    <scope>NUCLEOTIDE SEQUENCE</scope>
    <source>
        <strain evidence="4">RS5133</strain>
    </source>
</reference>